<reference evidence="2" key="1">
    <citation type="submission" date="2018-01" db="EMBL/GenBank/DDBJ databases">
        <title>An insight into the sialome of Amazonian anophelines.</title>
        <authorList>
            <person name="Ribeiro J.M."/>
            <person name="Scarpassa V."/>
            <person name="Calvo E."/>
        </authorList>
    </citation>
    <scope>NUCLEOTIDE SEQUENCE</scope>
</reference>
<dbReference type="AlphaFoldDB" id="A0A2M4DNC8"/>
<organism evidence="2">
    <name type="scientific">Anopheles darlingi</name>
    <name type="common">Mosquito</name>
    <dbReference type="NCBI Taxonomy" id="43151"/>
    <lineage>
        <taxon>Eukaryota</taxon>
        <taxon>Metazoa</taxon>
        <taxon>Ecdysozoa</taxon>
        <taxon>Arthropoda</taxon>
        <taxon>Hexapoda</taxon>
        <taxon>Insecta</taxon>
        <taxon>Pterygota</taxon>
        <taxon>Neoptera</taxon>
        <taxon>Endopterygota</taxon>
        <taxon>Diptera</taxon>
        <taxon>Nematocera</taxon>
        <taxon>Culicoidea</taxon>
        <taxon>Culicidae</taxon>
        <taxon>Anophelinae</taxon>
        <taxon>Anopheles</taxon>
    </lineage>
</organism>
<protein>
    <submittedName>
        <fullName evidence="2">Putative secreted protein</fullName>
    </submittedName>
</protein>
<evidence type="ECO:0000313" key="2">
    <source>
        <dbReference type="EMBL" id="MBW79070.1"/>
    </source>
</evidence>
<sequence>MAGWCSVARRLLLRLFTTVLVHLPCRQDGMGYVDLEAACDCFTVDFVCTKNYSSRGCSISWRTRHPPPACLLLQ</sequence>
<accession>A0A2M4DNC8</accession>
<dbReference type="EMBL" id="GGFL01014892">
    <property type="protein sequence ID" value="MBW79070.1"/>
    <property type="molecule type" value="Transcribed_RNA"/>
</dbReference>
<name>A0A2M4DNC8_ANODA</name>
<evidence type="ECO:0000256" key="1">
    <source>
        <dbReference type="SAM" id="SignalP"/>
    </source>
</evidence>
<keyword evidence="1" id="KW-0732">Signal</keyword>
<feature type="chain" id="PRO_5014818174" evidence="1">
    <location>
        <begin position="28"/>
        <end position="74"/>
    </location>
</feature>
<feature type="signal peptide" evidence="1">
    <location>
        <begin position="1"/>
        <end position="27"/>
    </location>
</feature>
<proteinExistence type="predicted"/>